<proteinExistence type="predicted"/>
<organism evidence="2">
    <name type="scientific">Ananas comosus var. bracteatus</name>
    <name type="common">red pineapple</name>
    <dbReference type="NCBI Taxonomy" id="296719"/>
    <lineage>
        <taxon>Eukaryota</taxon>
        <taxon>Viridiplantae</taxon>
        <taxon>Streptophyta</taxon>
        <taxon>Embryophyta</taxon>
        <taxon>Tracheophyta</taxon>
        <taxon>Spermatophyta</taxon>
        <taxon>Magnoliopsida</taxon>
        <taxon>Liliopsida</taxon>
        <taxon>Poales</taxon>
        <taxon>Bromeliaceae</taxon>
        <taxon>Bromelioideae</taxon>
        <taxon>Ananas</taxon>
    </lineage>
</organism>
<feature type="region of interest" description="Disordered" evidence="1">
    <location>
        <begin position="1"/>
        <end position="45"/>
    </location>
</feature>
<evidence type="ECO:0000256" key="1">
    <source>
        <dbReference type="SAM" id="MobiDB-lite"/>
    </source>
</evidence>
<reference evidence="2" key="1">
    <citation type="submission" date="2020-07" db="EMBL/GenBank/DDBJ databases">
        <authorList>
            <person name="Lin J."/>
        </authorList>
    </citation>
    <scope>NUCLEOTIDE SEQUENCE</scope>
</reference>
<gene>
    <name evidence="2" type="ORF">CB5_LOCUS6191</name>
</gene>
<feature type="region of interest" description="Disordered" evidence="1">
    <location>
        <begin position="88"/>
        <end position="110"/>
    </location>
</feature>
<dbReference type="AlphaFoldDB" id="A0A6V7NWN9"/>
<evidence type="ECO:0000313" key="2">
    <source>
        <dbReference type="EMBL" id="CAD1822980.1"/>
    </source>
</evidence>
<sequence>MRGLVPLREDRSPRAASHAEPSGQPFHAHGDWSLPPGTGPRELNSQDLADFSFFSLATRTGTGLSHQGPVPESNTCAQSSFCRPQCLRGPVSPARDRSLPPGTSPREQNLSNAGFHQFALRGPTSMHFGAFDFFGFSEAYQHDP</sequence>
<accession>A0A6V7NWN9</accession>
<dbReference type="EMBL" id="LR862142">
    <property type="protein sequence ID" value="CAD1822980.1"/>
    <property type="molecule type" value="Genomic_DNA"/>
</dbReference>
<name>A0A6V7NWN9_ANACO</name>
<protein>
    <submittedName>
        <fullName evidence="2">Uncharacterized protein</fullName>
    </submittedName>
</protein>